<keyword evidence="2" id="KW-1185">Reference proteome</keyword>
<gene>
    <name evidence="1" type="ORF">GCM10023169_36660</name>
</gene>
<organism evidence="1 2">
    <name type="scientific">Georgenia halophila</name>
    <dbReference type="NCBI Taxonomy" id="620889"/>
    <lineage>
        <taxon>Bacteria</taxon>
        <taxon>Bacillati</taxon>
        <taxon>Actinomycetota</taxon>
        <taxon>Actinomycetes</taxon>
        <taxon>Micrococcales</taxon>
        <taxon>Bogoriellaceae</taxon>
        <taxon>Georgenia</taxon>
    </lineage>
</organism>
<accession>A0ABP8LL74</accession>
<evidence type="ECO:0000313" key="1">
    <source>
        <dbReference type="EMBL" id="GAA4431769.1"/>
    </source>
</evidence>
<comment type="caution">
    <text evidence="1">The sequence shown here is derived from an EMBL/GenBank/DDBJ whole genome shotgun (WGS) entry which is preliminary data.</text>
</comment>
<sequence length="63" mass="6634">MLTSTIAPTIRAPLGACTSSPVARARCGFGTPYAARVEDELWIGCREGSMGRTSTAMERATAQ</sequence>
<reference evidence="2" key="1">
    <citation type="journal article" date="2019" name="Int. J. Syst. Evol. Microbiol.">
        <title>The Global Catalogue of Microorganisms (GCM) 10K type strain sequencing project: providing services to taxonomists for standard genome sequencing and annotation.</title>
        <authorList>
            <consortium name="The Broad Institute Genomics Platform"/>
            <consortium name="The Broad Institute Genome Sequencing Center for Infectious Disease"/>
            <person name="Wu L."/>
            <person name="Ma J."/>
        </authorList>
    </citation>
    <scope>NUCLEOTIDE SEQUENCE [LARGE SCALE GENOMIC DNA]</scope>
    <source>
        <strain evidence="2">JCM 17810</strain>
    </source>
</reference>
<name>A0ABP8LL74_9MICO</name>
<evidence type="ECO:0000313" key="2">
    <source>
        <dbReference type="Proteomes" id="UP001500622"/>
    </source>
</evidence>
<protein>
    <submittedName>
        <fullName evidence="1">Uncharacterized protein</fullName>
    </submittedName>
</protein>
<dbReference type="Proteomes" id="UP001500622">
    <property type="component" value="Unassembled WGS sequence"/>
</dbReference>
<proteinExistence type="predicted"/>
<dbReference type="EMBL" id="BAABGN010000013">
    <property type="protein sequence ID" value="GAA4431769.1"/>
    <property type="molecule type" value="Genomic_DNA"/>
</dbReference>